<dbReference type="AlphaFoldDB" id="A0A433RRE3"/>
<comment type="caution">
    <text evidence="1">The sequence shown here is derived from an EMBL/GenBank/DDBJ whole genome shotgun (WGS) entry which is preliminary data.</text>
</comment>
<dbReference type="OrthoDB" id="2941662at2"/>
<proteinExistence type="predicted"/>
<protein>
    <recommendedName>
        <fullName evidence="3">PD-(D/E)XK nuclease superfamily protein</fullName>
    </recommendedName>
</protein>
<organism evidence="1 2">
    <name type="scientific">Candidatus Kurthia intestinigallinarum</name>
    <dbReference type="NCBI Taxonomy" id="1562256"/>
    <lineage>
        <taxon>Bacteria</taxon>
        <taxon>Bacillati</taxon>
        <taxon>Bacillota</taxon>
        <taxon>Bacilli</taxon>
        <taxon>Bacillales</taxon>
        <taxon>Caryophanaceae</taxon>
        <taxon>Kurthia</taxon>
    </lineage>
</organism>
<dbReference type="EMBL" id="JTFC01000038">
    <property type="protein sequence ID" value="RUS53680.1"/>
    <property type="molecule type" value="Genomic_DNA"/>
</dbReference>
<name>A0A433RRE3_9BACL</name>
<keyword evidence="2" id="KW-1185">Reference proteome</keyword>
<sequence>MNTIDALNIFYREDVISDLLKSCFEDSPAFLKQFLAAGDVALNTHAGYTIMNRLELGKAIGTPDMVIVNGDQIIVIENKLGTGEGILQTIRYESNEAKEGLLKKVGMEAATFHYIFLTLDTTVMPSSSNFKHLYYSEFLTQDWILQDSTLHMIFKDFQEKLHAFYAPLRTPFETLATDYALDSTQKKICWQQLLFDQFNAHAPFTLDWGEVGGTGRNNFLFLITKSNWKATAPFDKAGLSKTFYVHIDTYINLLSSSNDSLNEIGVRFETNPYVPHAKIKNDPQYAKFIEHKQLFAERLYELVKESLPASKKRNTKLLSLSIPIDKSSLGKSIDDYTQKVLMLEKIIDAVIESMKEDNLL</sequence>
<dbReference type="RefSeq" id="WP_126991374.1">
    <property type="nucleotide sequence ID" value="NZ_JTFC01000038.1"/>
</dbReference>
<reference evidence="1 2" key="1">
    <citation type="submission" date="2014-11" db="EMBL/GenBank/DDBJ databases">
        <title>Genome sequence and analysis of novel Kurthia sp.</title>
        <authorList>
            <person name="Lawson J.N."/>
            <person name="Gonzalez J.E."/>
            <person name="Rinauldi L."/>
            <person name="Xuan Z."/>
            <person name="Firman A."/>
            <person name="Shaddox L."/>
            <person name="Trudeau A."/>
            <person name="Shah S."/>
            <person name="Reiman D."/>
        </authorList>
    </citation>
    <scope>NUCLEOTIDE SEQUENCE [LARGE SCALE GENOMIC DNA]</scope>
    <source>
        <strain evidence="1 2">3B1D</strain>
    </source>
</reference>
<evidence type="ECO:0000313" key="1">
    <source>
        <dbReference type="EMBL" id="RUS53680.1"/>
    </source>
</evidence>
<gene>
    <name evidence="1" type="ORF">QI30_14710</name>
</gene>
<evidence type="ECO:0008006" key="3">
    <source>
        <dbReference type="Google" id="ProtNLM"/>
    </source>
</evidence>
<accession>A0A433RRE3</accession>
<evidence type="ECO:0000313" key="2">
    <source>
        <dbReference type="Proteomes" id="UP000288623"/>
    </source>
</evidence>
<dbReference type="Proteomes" id="UP000288623">
    <property type="component" value="Unassembled WGS sequence"/>
</dbReference>